<accession>A0A9N9G101</accession>
<dbReference type="AlphaFoldDB" id="A0A9N9G101"/>
<protein>
    <submittedName>
        <fullName evidence="1">7271_t:CDS:1</fullName>
    </submittedName>
</protein>
<proteinExistence type="predicted"/>
<evidence type="ECO:0000313" key="2">
    <source>
        <dbReference type="Proteomes" id="UP000789405"/>
    </source>
</evidence>
<sequence length="54" mass="6474">VKVWLRSVLNLIWPDTYFFEKLKRFPRMERSLLCTKLCIADLHKDTGEEEHPVA</sequence>
<evidence type="ECO:0000313" key="1">
    <source>
        <dbReference type="EMBL" id="CAG8571796.1"/>
    </source>
</evidence>
<feature type="non-terminal residue" evidence="1">
    <location>
        <position position="1"/>
    </location>
</feature>
<dbReference type="Proteomes" id="UP000789405">
    <property type="component" value="Unassembled WGS sequence"/>
</dbReference>
<name>A0A9N9G101_9GLOM</name>
<organism evidence="1 2">
    <name type="scientific">Dentiscutata erythropus</name>
    <dbReference type="NCBI Taxonomy" id="1348616"/>
    <lineage>
        <taxon>Eukaryota</taxon>
        <taxon>Fungi</taxon>
        <taxon>Fungi incertae sedis</taxon>
        <taxon>Mucoromycota</taxon>
        <taxon>Glomeromycotina</taxon>
        <taxon>Glomeromycetes</taxon>
        <taxon>Diversisporales</taxon>
        <taxon>Gigasporaceae</taxon>
        <taxon>Dentiscutata</taxon>
    </lineage>
</organism>
<keyword evidence="2" id="KW-1185">Reference proteome</keyword>
<reference evidence="1" key="1">
    <citation type="submission" date="2021-06" db="EMBL/GenBank/DDBJ databases">
        <authorList>
            <person name="Kallberg Y."/>
            <person name="Tangrot J."/>
            <person name="Rosling A."/>
        </authorList>
    </citation>
    <scope>NUCLEOTIDE SEQUENCE</scope>
    <source>
        <strain evidence="1">MA453B</strain>
    </source>
</reference>
<gene>
    <name evidence="1" type="ORF">DERYTH_LOCUS6244</name>
</gene>
<comment type="caution">
    <text evidence="1">The sequence shown here is derived from an EMBL/GenBank/DDBJ whole genome shotgun (WGS) entry which is preliminary data.</text>
</comment>
<dbReference type="EMBL" id="CAJVPY010002775">
    <property type="protein sequence ID" value="CAG8571796.1"/>
    <property type="molecule type" value="Genomic_DNA"/>
</dbReference>